<proteinExistence type="predicted"/>
<sequence length="192" mass="22290">IISSELTSRFSINFETTNDITVELVTSKTSRTTELLVKIEPDNNQNFQLSESQLDYKNSFLEDQLDRLQISIIALIKDINLNDIVEQSFILATDIIILDLHIIKQIRDANIHNTKGQQIANKKVRYTNRFRKMKKALNTALDLSCKKKLIDIITHFVEQKKFEFENINIESTHSSQSEEVVIIDFLVIKHQK</sequence>
<feature type="non-terminal residue" evidence="1">
    <location>
        <position position="1"/>
    </location>
</feature>
<protein>
    <submittedName>
        <fullName evidence="1">8663_t:CDS:1</fullName>
    </submittedName>
</protein>
<organism evidence="1 2">
    <name type="scientific">Scutellospora calospora</name>
    <dbReference type="NCBI Taxonomy" id="85575"/>
    <lineage>
        <taxon>Eukaryota</taxon>
        <taxon>Fungi</taxon>
        <taxon>Fungi incertae sedis</taxon>
        <taxon>Mucoromycota</taxon>
        <taxon>Glomeromycotina</taxon>
        <taxon>Glomeromycetes</taxon>
        <taxon>Diversisporales</taxon>
        <taxon>Gigasporaceae</taxon>
        <taxon>Scutellospora</taxon>
    </lineage>
</organism>
<evidence type="ECO:0000313" key="1">
    <source>
        <dbReference type="EMBL" id="CAG8525300.1"/>
    </source>
</evidence>
<gene>
    <name evidence="1" type="ORF">SCALOS_LOCUS4237</name>
</gene>
<comment type="caution">
    <text evidence="1">The sequence shown here is derived from an EMBL/GenBank/DDBJ whole genome shotgun (WGS) entry which is preliminary data.</text>
</comment>
<dbReference type="Proteomes" id="UP000789860">
    <property type="component" value="Unassembled WGS sequence"/>
</dbReference>
<evidence type="ECO:0000313" key="2">
    <source>
        <dbReference type="Proteomes" id="UP000789860"/>
    </source>
</evidence>
<dbReference type="EMBL" id="CAJVPM010005526">
    <property type="protein sequence ID" value="CAG8525300.1"/>
    <property type="molecule type" value="Genomic_DNA"/>
</dbReference>
<reference evidence="1" key="1">
    <citation type="submission" date="2021-06" db="EMBL/GenBank/DDBJ databases">
        <authorList>
            <person name="Kallberg Y."/>
            <person name="Tangrot J."/>
            <person name="Rosling A."/>
        </authorList>
    </citation>
    <scope>NUCLEOTIDE SEQUENCE</scope>
    <source>
        <strain evidence="1">AU212A</strain>
    </source>
</reference>
<accession>A0ACA9LE24</accession>
<keyword evidence="2" id="KW-1185">Reference proteome</keyword>
<name>A0ACA9LE24_9GLOM</name>